<evidence type="ECO:0000256" key="1">
    <source>
        <dbReference type="ARBA" id="ARBA00004651"/>
    </source>
</evidence>
<keyword evidence="6" id="KW-0443">Lipid metabolism</keyword>
<dbReference type="GO" id="GO:0050071">
    <property type="term" value="F:phosphatidylglycerol lysyltransferase activity"/>
    <property type="evidence" value="ECO:0007669"/>
    <property type="project" value="UniProtKB-EC"/>
</dbReference>
<reference evidence="7" key="1">
    <citation type="submission" date="2023-08" db="EMBL/GenBank/DDBJ databases">
        <title>Genomic characterization of piscicolin 126 produced by Carnobacterium maltaromaticum CM22 strain isolated from salmon (Salmo salar).</title>
        <authorList>
            <person name="Gonzalez-Gragera E."/>
            <person name="Garcia-Lopez J.D."/>
            <person name="Teso-Perez C."/>
            <person name="Gimenez-Hernandez I."/>
            <person name="Peralta-Sanchez J.M."/>
            <person name="Valdivia E."/>
            <person name="Montalban-Lopez M."/>
            <person name="Martin-Platero A.M."/>
            <person name="Banos A."/>
            <person name="Martinez-Bueno M."/>
        </authorList>
    </citation>
    <scope>NUCLEOTIDE SEQUENCE</scope>
    <source>
        <strain evidence="7">CM22</strain>
    </source>
</reference>
<feature type="transmembrane region" description="Helical" evidence="6">
    <location>
        <begin position="124"/>
        <end position="146"/>
    </location>
</feature>
<dbReference type="EMBL" id="JAVBVO010000003">
    <property type="protein sequence ID" value="MDZ5758549.1"/>
    <property type="molecule type" value="Genomic_DNA"/>
</dbReference>
<evidence type="ECO:0000313" key="8">
    <source>
        <dbReference type="Proteomes" id="UP001290462"/>
    </source>
</evidence>
<dbReference type="Proteomes" id="UP001290462">
    <property type="component" value="Unassembled WGS sequence"/>
</dbReference>
<evidence type="ECO:0000256" key="2">
    <source>
        <dbReference type="ARBA" id="ARBA00022475"/>
    </source>
</evidence>
<feature type="transmembrane region" description="Helical" evidence="6">
    <location>
        <begin position="306"/>
        <end position="328"/>
    </location>
</feature>
<keyword evidence="6" id="KW-0046">Antibiotic resistance</keyword>
<protein>
    <recommendedName>
        <fullName evidence="6">Phosphatidylglycerol lysyltransferase</fullName>
        <ecNumber evidence="6">2.3.2.3</ecNumber>
    </recommendedName>
    <alternativeName>
        <fullName evidence="6">Lysylphosphatidylglycerol synthase</fullName>
    </alternativeName>
</protein>
<sequence length="339" mass="38749">MSKKNRYFLGIVLAIGVGIFIWEFRKLSFTEVWRELQQLNWGWILVAFLSMLVYWGFKAKIIQSLLRRRYKSYKFSNAYRVSLIEDFFNAITPFSTGGQPAQLVALNKTGVDIGVGSSVLLMKFVVYQGMIVVVFGICVLFGYQALSSQISQLAGLIIFGLLIHIVVIIVLLLITFKANWLKSIIHWILKGLKRFKDQETIARWEEGLVEKIDAFYEESVYIRNEKKLLLEISLLTLIQLFFYFIVPYFILLSLGVSHISILTIISLHAFIVLIVSMFPIPGGAGGAEYSFTLLFGGFIANQEKLVIALILWRIFTYYLGIFLGAFALKFKKSEPLEKD</sequence>
<dbReference type="PANTHER" id="PTHR37693">
    <property type="entry name" value="PHOSPHATIDYLGLYCEROL LYSYLTRANSFERASE"/>
    <property type="match status" value="1"/>
</dbReference>
<feature type="transmembrane region" description="Helical" evidence="6">
    <location>
        <begin position="152"/>
        <end position="176"/>
    </location>
</feature>
<keyword evidence="3 6" id="KW-0812">Transmembrane</keyword>
<organism evidence="7 8">
    <name type="scientific">Carnobacterium maltaromaticum</name>
    <name type="common">Carnobacterium piscicola</name>
    <dbReference type="NCBI Taxonomy" id="2751"/>
    <lineage>
        <taxon>Bacteria</taxon>
        <taxon>Bacillati</taxon>
        <taxon>Bacillota</taxon>
        <taxon>Bacilli</taxon>
        <taxon>Lactobacillales</taxon>
        <taxon>Carnobacteriaceae</taxon>
        <taxon>Carnobacterium</taxon>
    </lineage>
</organism>
<comment type="catalytic activity">
    <reaction evidence="6">
        <text>L-lysyl-tRNA(Lys) + a 1,2-diacyl-sn-glycero-3-phospho-(1'-sn-glycerol) = a 1,2-diacyl-sn-glycero-3-phospho-1'-(3'-O-L-lysyl)-sn-glycerol + tRNA(Lys)</text>
        <dbReference type="Rhea" id="RHEA:10668"/>
        <dbReference type="Rhea" id="RHEA-COMP:9696"/>
        <dbReference type="Rhea" id="RHEA-COMP:9697"/>
        <dbReference type="ChEBI" id="CHEBI:64716"/>
        <dbReference type="ChEBI" id="CHEBI:75792"/>
        <dbReference type="ChEBI" id="CHEBI:78442"/>
        <dbReference type="ChEBI" id="CHEBI:78529"/>
        <dbReference type="EC" id="2.3.2.3"/>
    </reaction>
</comment>
<dbReference type="InterPro" id="IPR022791">
    <property type="entry name" value="L-PG_synthase/AglD"/>
</dbReference>
<feature type="transmembrane region" description="Helical" evidence="6">
    <location>
        <begin position="256"/>
        <end position="275"/>
    </location>
</feature>
<evidence type="ECO:0000256" key="5">
    <source>
        <dbReference type="ARBA" id="ARBA00023136"/>
    </source>
</evidence>
<feature type="transmembrane region" description="Helical" evidence="6">
    <location>
        <begin position="228"/>
        <end position="250"/>
    </location>
</feature>
<evidence type="ECO:0000256" key="3">
    <source>
        <dbReference type="ARBA" id="ARBA00022692"/>
    </source>
</evidence>
<evidence type="ECO:0000313" key="7">
    <source>
        <dbReference type="EMBL" id="MDZ5758549.1"/>
    </source>
</evidence>
<name>A0AAW9K2L6_CARML</name>
<keyword evidence="5 6" id="KW-0472">Membrane</keyword>
<dbReference type="RefSeq" id="WP_010051827.1">
    <property type="nucleotide sequence ID" value="NZ_BJOJ01000042.1"/>
</dbReference>
<proteinExistence type="inferred from homology"/>
<dbReference type="GO" id="GO:0005886">
    <property type="term" value="C:plasma membrane"/>
    <property type="evidence" value="ECO:0007669"/>
    <property type="project" value="UniProtKB-SubCell"/>
</dbReference>
<dbReference type="Pfam" id="PF03706">
    <property type="entry name" value="LPG_synthase_TM"/>
    <property type="match status" value="1"/>
</dbReference>
<gene>
    <name evidence="6" type="primary">mprF</name>
    <name evidence="7" type="ORF">RAK27_07705</name>
</gene>
<comment type="function">
    <text evidence="6">Catalyzes the transfer of a lysyl group from L-lysyl-tRNA(Lys) to membrane-bound phosphatidylglycerol (PG), which produces lysylphosphatidylglycerol (LPG), a major component of the bacterial membrane with a positive net charge. LPG synthesis contributes to bacterial virulence as it is involved in the resistance mechanism against cationic antimicrobial peptides (CAMP) produces by the host's immune system (defensins, cathelicidins) and by the competing microorganisms.</text>
</comment>
<comment type="subcellular location">
    <subcellularLocation>
        <location evidence="1 6">Cell membrane</location>
        <topology evidence="1 6">Multi-pass membrane protein</topology>
    </subcellularLocation>
</comment>
<evidence type="ECO:0000256" key="4">
    <source>
        <dbReference type="ARBA" id="ARBA00022989"/>
    </source>
</evidence>
<dbReference type="EC" id="2.3.2.3" evidence="6"/>
<feature type="transmembrane region" description="Helical" evidence="6">
    <location>
        <begin position="7"/>
        <end position="24"/>
    </location>
</feature>
<keyword evidence="4 6" id="KW-1133">Transmembrane helix</keyword>
<dbReference type="PANTHER" id="PTHR37693:SF1">
    <property type="entry name" value="INTEGRAL MEMBRANE PROTEIN"/>
    <property type="match status" value="1"/>
</dbReference>
<dbReference type="AlphaFoldDB" id="A0AAW9K2L6"/>
<comment type="caution">
    <text evidence="7">The sequence shown here is derived from an EMBL/GenBank/DDBJ whole genome shotgun (WGS) entry which is preliminary data.</text>
</comment>
<dbReference type="GO" id="GO:0006629">
    <property type="term" value="P:lipid metabolic process"/>
    <property type="evidence" value="ECO:0007669"/>
    <property type="project" value="UniProtKB-KW"/>
</dbReference>
<comment type="similarity">
    <text evidence="6">Belongs to the LPG synthase family.</text>
</comment>
<evidence type="ECO:0000256" key="6">
    <source>
        <dbReference type="RuleBase" id="RU363042"/>
    </source>
</evidence>
<accession>A0AAW9K2L6</accession>
<dbReference type="NCBIfam" id="TIGR00374">
    <property type="entry name" value="flippase-like domain"/>
    <property type="match status" value="1"/>
</dbReference>
<dbReference type="GO" id="GO:0046677">
    <property type="term" value="P:response to antibiotic"/>
    <property type="evidence" value="ECO:0007669"/>
    <property type="project" value="UniProtKB-KW"/>
</dbReference>
<keyword evidence="2" id="KW-1003">Cell membrane</keyword>
<keyword evidence="6" id="KW-0808">Transferase</keyword>
<feature type="transmembrane region" description="Helical" evidence="6">
    <location>
        <begin position="39"/>
        <end position="57"/>
    </location>
</feature>